<accession>A0ABU2WFU9</accession>
<dbReference type="Gene3D" id="3.40.50.10540">
    <property type="entry name" value="Crotonobetainyl-coa:carnitine coa-transferase, domain 1"/>
    <property type="match status" value="1"/>
</dbReference>
<dbReference type="GO" id="GO:0016740">
    <property type="term" value="F:transferase activity"/>
    <property type="evidence" value="ECO:0007669"/>
    <property type="project" value="UniProtKB-KW"/>
</dbReference>
<reference evidence="2 3" key="1">
    <citation type="submission" date="2023-09" db="EMBL/GenBank/DDBJ databases">
        <authorList>
            <person name="Rey-Velasco X."/>
        </authorList>
    </citation>
    <scope>NUCLEOTIDE SEQUENCE [LARGE SCALE GENOMIC DNA]</scope>
    <source>
        <strain evidence="2 3">W345</strain>
    </source>
</reference>
<dbReference type="RefSeq" id="WP_311363554.1">
    <property type="nucleotide sequence ID" value="NZ_JAVRIC010000002.1"/>
</dbReference>
<dbReference type="InterPro" id="IPR050483">
    <property type="entry name" value="CoA-transferase_III_domain"/>
</dbReference>
<evidence type="ECO:0000256" key="1">
    <source>
        <dbReference type="ARBA" id="ARBA00022679"/>
    </source>
</evidence>
<dbReference type="EMBL" id="JAVRIC010000002">
    <property type="protein sequence ID" value="MDT0496164.1"/>
    <property type="molecule type" value="Genomic_DNA"/>
</dbReference>
<dbReference type="InterPro" id="IPR044855">
    <property type="entry name" value="CoA-Trfase_III_dom3_sf"/>
</dbReference>
<comment type="caution">
    <text evidence="2">The sequence shown here is derived from an EMBL/GenBank/DDBJ whole genome shotgun (WGS) entry which is preliminary data.</text>
</comment>
<dbReference type="PANTHER" id="PTHR48207:SF3">
    <property type="entry name" value="SUCCINATE--HYDROXYMETHYLGLUTARATE COA-TRANSFERASE"/>
    <property type="match status" value="1"/>
</dbReference>
<dbReference type="Proteomes" id="UP001254608">
    <property type="component" value="Unassembled WGS sequence"/>
</dbReference>
<protein>
    <submittedName>
        <fullName evidence="2">CoA transferase</fullName>
        <ecNumber evidence="2">2.8.3.-</ecNumber>
    </submittedName>
</protein>
<dbReference type="EC" id="2.8.3.-" evidence="2"/>
<dbReference type="SUPFAM" id="SSF89796">
    <property type="entry name" value="CoA-transferase family III (CaiB/BaiF)"/>
    <property type="match status" value="1"/>
</dbReference>
<dbReference type="InterPro" id="IPR023606">
    <property type="entry name" value="CoA-Trfase_III_dom_1_sf"/>
</dbReference>
<organism evidence="2 3">
    <name type="scientific">Banduia mediterranea</name>
    <dbReference type="NCBI Taxonomy" id="3075609"/>
    <lineage>
        <taxon>Bacteria</taxon>
        <taxon>Pseudomonadati</taxon>
        <taxon>Pseudomonadota</taxon>
        <taxon>Gammaproteobacteria</taxon>
        <taxon>Nevskiales</taxon>
        <taxon>Algiphilaceae</taxon>
        <taxon>Banduia</taxon>
    </lineage>
</organism>
<dbReference type="PANTHER" id="PTHR48207">
    <property type="entry name" value="SUCCINATE--HYDROXYMETHYLGLUTARATE COA-TRANSFERASE"/>
    <property type="match status" value="1"/>
</dbReference>
<keyword evidence="1 2" id="KW-0808">Transferase</keyword>
<dbReference type="Pfam" id="PF02515">
    <property type="entry name" value="CoA_transf_3"/>
    <property type="match status" value="1"/>
</dbReference>
<evidence type="ECO:0000313" key="3">
    <source>
        <dbReference type="Proteomes" id="UP001254608"/>
    </source>
</evidence>
<evidence type="ECO:0000313" key="2">
    <source>
        <dbReference type="EMBL" id="MDT0496164.1"/>
    </source>
</evidence>
<dbReference type="Gene3D" id="3.30.1540.10">
    <property type="entry name" value="formyl-coa transferase, domain 3"/>
    <property type="match status" value="1"/>
</dbReference>
<keyword evidence="3" id="KW-1185">Reference proteome</keyword>
<gene>
    <name evidence="2" type="ORF">RM530_02130</name>
</gene>
<name>A0ABU2WFU9_9GAMM</name>
<sequence length="404" mass="42887">MGWPPFPVRGGSLSGLKVLDLSRVLGGPYCTQILSDHGADVIKVEPPGGDETRTWGPPFVDGTASYFIGVNRNKRDIALDLSKPQGREVVLRLLAEADVLVENFKTGTMEKWGLGYEAMLRDRFPRLIYCRVSGFGADGPLGGAPGYDAVAQAIGGLMSINGDPASGPTRIGIPIVDMATGLNAVIGILLALAERQRSGVGQFVDTTLFDTAVGLLHPHAANWFVNGQVPALVGSGHPNVVPYDKFSTRSGDIFLGIGNDGQFRKFCEFVGVPELATDPRYVGNAQRNRNRETLRASIEGLLAQHDAAALCESLLKAGVPAGSVNQLPQVLEHPHTRHREMVVALEGGQRGLGVPVKLSRTPGKAQAAAPSLGQHTREVLAALEYSPTQIDGLIDARIALCGTP</sequence>
<proteinExistence type="predicted"/>
<dbReference type="InterPro" id="IPR003673">
    <property type="entry name" value="CoA-Trfase_fam_III"/>
</dbReference>